<proteinExistence type="predicted"/>
<dbReference type="Pfam" id="PF14552">
    <property type="entry name" value="Tautomerase_2"/>
    <property type="match status" value="1"/>
</dbReference>
<sequence>MPSVRIEVRKDYNKEDGIKIMNAVHFALQTAFKILPSDKVLRLVSYSPERFECPNNLSKPECYTYVCIDAYSGRSVEAKRDLYKSIVDNLEPLGIPKDHVLILLRESSQDNWGIEGGQVASEVKLGYKIDV</sequence>
<dbReference type="EMBL" id="JACGLT010000026">
    <property type="protein sequence ID" value="MBA6154772.1"/>
    <property type="molecule type" value="Genomic_DNA"/>
</dbReference>
<dbReference type="AlphaFoldDB" id="A0A7W2M8Y0"/>
<protein>
    <submittedName>
        <fullName evidence="1">Tautomerase family protein</fullName>
    </submittedName>
</protein>
<dbReference type="InterPro" id="IPR037479">
    <property type="entry name" value="Tauto_MSAD"/>
</dbReference>
<dbReference type="PANTHER" id="PTHR38460:SF1">
    <property type="entry name" value="TAUTOMERASE YOLI-RELATED"/>
    <property type="match status" value="1"/>
</dbReference>
<accession>A0A7W2M8Y0</accession>
<name>A0A7W2M8Y0_9FLAO</name>
<dbReference type="Gene3D" id="3.30.429.10">
    <property type="entry name" value="Macrophage Migration Inhibitory Factor"/>
    <property type="match status" value="1"/>
</dbReference>
<gene>
    <name evidence="1" type="ORF">H3Z82_18790</name>
</gene>
<dbReference type="InterPro" id="IPR014347">
    <property type="entry name" value="Tautomerase/MIF_sf"/>
</dbReference>
<dbReference type="SUPFAM" id="SSF55331">
    <property type="entry name" value="Tautomerase/MIF"/>
    <property type="match status" value="1"/>
</dbReference>
<reference evidence="1 2" key="1">
    <citation type="submission" date="2020-07" db="EMBL/GenBank/DDBJ databases">
        <title>Bacterium isolated from marine sediment.</title>
        <authorList>
            <person name="Shang D."/>
        </authorList>
    </citation>
    <scope>NUCLEOTIDE SEQUENCE [LARGE SCALE GENOMIC DNA]</scope>
    <source>
        <strain evidence="1 2">F6074</strain>
    </source>
</reference>
<evidence type="ECO:0000313" key="1">
    <source>
        <dbReference type="EMBL" id="MBA6154772.1"/>
    </source>
</evidence>
<dbReference type="RefSeq" id="WP_182207027.1">
    <property type="nucleotide sequence ID" value="NZ_JACGLT010000026.1"/>
</dbReference>
<organism evidence="1 2">
    <name type="scientific">Gelidibacter maritimus</name>
    <dbReference type="NCBI Taxonomy" id="2761487"/>
    <lineage>
        <taxon>Bacteria</taxon>
        <taxon>Pseudomonadati</taxon>
        <taxon>Bacteroidota</taxon>
        <taxon>Flavobacteriia</taxon>
        <taxon>Flavobacteriales</taxon>
        <taxon>Flavobacteriaceae</taxon>
        <taxon>Gelidibacter</taxon>
    </lineage>
</organism>
<comment type="caution">
    <text evidence="1">The sequence shown here is derived from an EMBL/GenBank/DDBJ whole genome shotgun (WGS) entry which is preliminary data.</text>
</comment>
<keyword evidence="2" id="KW-1185">Reference proteome</keyword>
<dbReference type="Proteomes" id="UP000541857">
    <property type="component" value="Unassembled WGS sequence"/>
</dbReference>
<dbReference type="PANTHER" id="PTHR38460">
    <property type="entry name" value="TAUTOMERASE YOLI-RELATED"/>
    <property type="match status" value="1"/>
</dbReference>
<evidence type="ECO:0000313" key="2">
    <source>
        <dbReference type="Proteomes" id="UP000541857"/>
    </source>
</evidence>